<evidence type="ECO:0000313" key="1">
    <source>
        <dbReference type="EMBL" id="RDY02629.1"/>
    </source>
</evidence>
<dbReference type="Gene3D" id="3.10.10.10">
    <property type="entry name" value="HIV Type 1 Reverse Transcriptase, subunit A, domain 1"/>
    <property type="match status" value="1"/>
</dbReference>
<proteinExistence type="predicted"/>
<dbReference type="SUPFAM" id="SSF56672">
    <property type="entry name" value="DNA/RNA polymerases"/>
    <property type="match status" value="1"/>
</dbReference>
<name>A0A371HIN8_MUCPR</name>
<dbReference type="GO" id="GO:0003676">
    <property type="term" value="F:nucleic acid binding"/>
    <property type="evidence" value="ECO:0007669"/>
    <property type="project" value="InterPro"/>
</dbReference>
<feature type="non-terminal residue" evidence="1">
    <location>
        <position position="1"/>
    </location>
</feature>
<organism evidence="1 2">
    <name type="scientific">Mucuna pruriens</name>
    <name type="common">Velvet bean</name>
    <name type="synonym">Dolichos pruriens</name>
    <dbReference type="NCBI Taxonomy" id="157652"/>
    <lineage>
        <taxon>Eukaryota</taxon>
        <taxon>Viridiplantae</taxon>
        <taxon>Streptophyta</taxon>
        <taxon>Embryophyta</taxon>
        <taxon>Tracheophyta</taxon>
        <taxon>Spermatophyta</taxon>
        <taxon>Magnoliopsida</taxon>
        <taxon>eudicotyledons</taxon>
        <taxon>Gunneridae</taxon>
        <taxon>Pentapetalae</taxon>
        <taxon>rosids</taxon>
        <taxon>fabids</taxon>
        <taxon>Fabales</taxon>
        <taxon>Fabaceae</taxon>
        <taxon>Papilionoideae</taxon>
        <taxon>50 kb inversion clade</taxon>
        <taxon>NPAAA clade</taxon>
        <taxon>indigoferoid/millettioid clade</taxon>
        <taxon>Phaseoleae</taxon>
        <taxon>Mucuna</taxon>
    </lineage>
</organism>
<dbReference type="Proteomes" id="UP000257109">
    <property type="component" value="Unassembled WGS sequence"/>
</dbReference>
<accession>A0A371HIN8</accession>
<dbReference type="InterPro" id="IPR036397">
    <property type="entry name" value="RNaseH_sf"/>
</dbReference>
<gene>
    <name evidence="1" type="ORF">CR513_13882</name>
</gene>
<protein>
    <submittedName>
        <fullName evidence="1">Uncharacterized protein</fullName>
    </submittedName>
</protein>
<dbReference type="PANTHER" id="PTHR35046">
    <property type="entry name" value="ZINC KNUCKLE (CCHC-TYPE) FAMILY PROTEIN"/>
    <property type="match status" value="1"/>
</dbReference>
<dbReference type="InterPro" id="IPR043502">
    <property type="entry name" value="DNA/RNA_pol_sf"/>
</dbReference>
<dbReference type="AlphaFoldDB" id="A0A371HIN8"/>
<reference evidence="1" key="1">
    <citation type="submission" date="2018-05" db="EMBL/GenBank/DDBJ databases">
        <title>Draft genome of Mucuna pruriens seed.</title>
        <authorList>
            <person name="Nnadi N.E."/>
            <person name="Vos R."/>
            <person name="Hasami M.H."/>
            <person name="Devisetty U.K."/>
            <person name="Aguiy J.C."/>
        </authorList>
    </citation>
    <scope>NUCLEOTIDE SEQUENCE [LARGE SCALE GENOMIC DNA]</scope>
    <source>
        <strain evidence="1">JCA_2017</strain>
    </source>
</reference>
<dbReference type="Gene3D" id="3.30.70.270">
    <property type="match status" value="1"/>
</dbReference>
<dbReference type="OrthoDB" id="441971at2759"/>
<sequence>MNPGRKDWSRLLEDALWEHRTAYRTLLGMSPYQIVFGKTYHLLVELKHKAFWAVKQCNLAYDHAEEQRKFQLQDKALPSPYRTMSTTLSIGLDSLLEVFKDMFLKVPHKLPPFRGIEHHINLTLGATLPNRSAYRTNPKESKEIKKKEHGPLCHARYSCAKNDGTWRMFIDCRPINNITIRYRHITPCLVYGFNLFSKIYLRSGYHQIRIEVRSMLEILRKNIFVNLDKCIFCTHEVVFLSLVIVSHRVKIDKEKILAKEKSKLILQDKTGVPNEVIPIKIEYESSKPKLKASQ</sequence>
<dbReference type="EMBL" id="QJKJ01002494">
    <property type="protein sequence ID" value="RDY02629.1"/>
    <property type="molecule type" value="Genomic_DNA"/>
</dbReference>
<dbReference type="PANTHER" id="PTHR35046:SF26">
    <property type="entry name" value="RNA-DIRECTED DNA POLYMERASE"/>
    <property type="match status" value="1"/>
</dbReference>
<dbReference type="InterPro" id="IPR043128">
    <property type="entry name" value="Rev_trsase/Diguanyl_cyclase"/>
</dbReference>
<keyword evidence="2" id="KW-1185">Reference proteome</keyword>
<comment type="caution">
    <text evidence="1">The sequence shown here is derived from an EMBL/GenBank/DDBJ whole genome shotgun (WGS) entry which is preliminary data.</text>
</comment>
<evidence type="ECO:0000313" key="2">
    <source>
        <dbReference type="Proteomes" id="UP000257109"/>
    </source>
</evidence>
<dbReference type="Gene3D" id="3.30.420.10">
    <property type="entry name" value="Ribonuclease H-like superfamily/Ribonuclease H"/>
    <property type="match status" value="1"/>
</dbReference>